<sequence>MSNAHGGKSGASGASNKGSSNSSREANLYSGRNGTYQNGNTQRRNGKENQANVYSYRMNATSTHWQDENDVGQATNGTVVADAGDVGQSNHDDAYDGSFIKNDVCSFAKINNDNSNITSNATSTNFKEEESSIANIEMDTEKARSMYIKNLHSTQSTMNIEGNNDKYDEEDELIEMRDENSRIEDCVYNYKNKRMTKSKRKHNRLGDTMDHQLADEDYGDNDMYNNSFYLSENIEEQLCTEDKSMSFLKKLKMCFNYFGPGWIVAIAYLDPGNLCSNLNVGLIRSPDKSFNNGMMKDYTGYHLLWILAYGHILGFVFQTLSMKLGHVTGLDLASICNKEFDKKYSYLLYFFVQLAIWGAHMQAIVGTFVAIHLIFGISVKVAILYTLVEALVYSFLENKSLNLLENVLSMLIGLLALCFIFNVFMTPINYKEVAYSILYPRIPPGKGFDAMALLGSIISAHVFYLHTNLTSKKKAVIFNDRMLQRYNTLGTVESAGSLFLSCVTNCIIVLTFAEVNINARDRKDAYNLFTAYEVMKKSFGKISMYIWSFGLLSSGNNSSFMCEYASKSVFEGFLNKKVNTFLRVLSFRFFLFSILYLFLLYDKYSIDQMTNFINVIQVLLLPLAIVPLYRFSIHKNVLGKYALTKYSKVFIFIIVISIIIANLTLTLFDFLQKVHNVYSVSFAIIFSFLYLSFMLFLFKMPITKTYCRLR</sequence>
<evidence type="ECO:0000256" key="1">
    <source>
        <dbReference type="ARBA" id="ARBA00004141"/>
    </source>
</evidence>
<feature type="transmembrane region" description="Helical" evidence="7">
    <location>
        <begin position="371"/>
        <end position="396"/>
    </location>
</feature>
<dbReference type="PANTHER" id="PTHR11706">
    <property type="entry name" value="SOLUTE CARRIER PROTEIN FAMILY 11 MEMBER"/>
    <property type="match status" value="1"/>
</dbReference>
<accession>A0A0D9QL13</accession>
<evidence type="ECO:0000256" key="2">
    <source>
        <dbReference type="ARBA" id="ARBA00022448"/>
    </source>
</evidence>
<dbReference type="RefSeq" id="XP_012335852.1">
    <property type="nucleotide sequence ID" value="XM_012480429.1"/>
</dbReference>
<keyword evidence="2" id="KW-0813">Transport</keyword>
<keyword evidence="3 7" id="KW-0812">Transmembrane</keyword>
<proteinExistence type="predicted"/>
<keyword evidence="9" id="KW-1185">Reference proteome</keyword>
<comment type="subcellular location">
    <subcellularLocation>
        <location evidence="1">Membrane</location>
        <topology evidence="1">Multi-pass membrane protein</topology>
    </subcellularLocation>
</comment>
<dbReference type="AlphaFoldDB" id="A0A0D9QL13"/>
<dbReference type="PANTHER" id="PTHR11706:SF33">
    <property type="entry name" value="NATURAL RESISTANCE-ASSOCIATED MACROPHAGE PROTEIN 2"/>
    <property type="match status" value="1"/>
</dbReference>
<dbReference type="GO" id="GO:0015086">
    <property type="term" value="F:cadmium ion transmembrane transporter activity"/>
    <property type="evidence" value="ECO:0007669"/>
    <property type="project" value="TreeGrafter"/>
</dbReference>
<feature type="transmembrane region" description="Helical" evidence="7">
    <location>
        <begin position="612"/>
        <end position="629"/>
    </location>
</feature>
<dbReference type="Proteomes" id="UP000054561">
    <property type="component" value="Unassembled WGS sequence"/>
</dbReference>
<reference evidence="8 9" key="1">
    <citation type="submission" date="2014-03" db="EMBL/GenBank/DDBJ databases">
        <title>The Genome Sequence of Plasmodium fragile nilgiri.</title>
        <authorList>
            <consortium name="The Broad Institute Genomics Platform"/>
            <consortium name="The Broad Institute Genome Sequencing Center for Infectious Disease"/>
            <person name="Neafsey D."/>
            <person name="Duraisingh M."/>
            <person name="Young S.K."/>
            <person name="Zeng Q."/>
            <person name="Gargeya S."/>
            <person name="Abouelleil A."/>
            <person name="Alvarado L."/>
            <person name="Chapman S.B."/>
            <person name="Gainer-Dewar J."/>
            <person name="Goldberg J."/>
            <person name="Griggs A."/>
            <person name="Gujja S."/>
            <person name="Hansen M."/>
            <person name="Howarth C."/>
            <person name="Imamovic A."/>
            <person name="Larimer J."/>
            <person name="Pearson M."/>
            <person name="Poon T.W."/>
            <person name="Priest M."/>
            <person name="Roberts A."/>
            <person name="Saif S."/>
            <person name="Shea T."/>
            <person name="Sykes S."/>
            <person name="Wortman J."/>
            <person name="Nusbaum C."/>
            <person name="Birren B."/>
        </authorList>
    </citation>
    <scope>NUCLEOTIDE SEQUENCE [LARGE SCALE GENOMIC DNA]</scope>
    <source>
        <strain evidence="9">nilgiri</strain>
    </source>
</reference>
<evidence type="ECO:0000256" key="3">
    <source>
        <dbReference type="ARBA" id="ARBA00022692"/>
    </source>
</evidence>
<dbReference type="Pfam" id="PF01566">
    <property type="entry name" value="Nramp"/>
    <property type="match status" value="1"/>
</dbReference>
<feature type="transmembrane region" description="Helical" evidence="7">
    <location>
        <begin position="303"/>
        <end position="325"/>
    </location>
</feature>
<feature type="compositionally biased region" description="Low complexity" evidence="6">
    <location>
        <begin position="1"/>
        <end position="23"/>
    </location>
</feature>
<name>A0A0D9QL13_PLAFR</name>
<keyword evidence="5 7" id="KW-0472">Membrane</keyword>
<evidence type="ECO:0008006" key="10">
    <source>
        <dbReference type="Google" id="ProtNLM"/>
    </source>
</evidence>
<evidence type="ECO:0000313" key="9">
    <source>
        <dbReference type="Proteomes" id="UP000054561"/>
    </source>
</evidence>
<feature type="region of interest" description="Disordered" evidence="6">
    <location>
        <begin position="1"/>
        <end position="49"/>
    </location>
</feature>
<dbReference type="NCBIfam" id="NF037982">
    <property type="entry name" value="Nramp_1"/>
    <property type="match status" value="1"/>
</dbReference>
<evidence type="ECO:0000313" key="8">
    <source>
        <dbReference type="EMBL" id="KJP87502.1"/>
    </source>
</evidence>
<feature type="transmembrane region" description="Helical" evidence="7">
    <location>
        <begin position="677"/>
        <end position="698"/>
    </location>
</feature>
<feature type="transmembrane region" description="Helical" evidence="7">
    <location>
        <begin position="408"/>
        <end position="430"/>
    </location>
</feature>
<dbReference type="GeneID" id="24268120"/>
<keyword evidence="4 7" id="KW-1133">Transmembrane helix</keyword>
<dbReference type="InterPro" id="IPR001046">
    <property type="entry name" value="NRAMP_fam"/>
</dbReference>
<dbReference type="GO" id="GO:0034755">
    <property type="term" value="P:iron ion transmembrane transport"/>
    <property type="evidence" value="ECO:0007669"/>
    <property type="project" value="TreeGrafter"/>
</dbReference>
<evidence type="ECO:0000256" key="5">
    <source>
        <dbReference type="ARBA" id="ARBA00023136"/>
    </source>
</evidence>
<feature type="transmembrane region" description="Helical" evidence="7">
    <location>
        <begin position="581"/>
        <end position="600"/>
    </location>
</feature>
<evidence type="ECO:0000256" key="4">
    <source>
        <dbReference type="ARBA" id="ARBA00022989"/>
    </source>
</evidence>
<dbReference type="GO" id="GO:0005384">
    <property type="term" value="F:manganese ion transmembrane transporter activity"/>
    <property type="evidence" value="ECO:0007669"/>
    <property type="project" value="TreeGrafter"/>
</dbReference>
<feature type="transmembrane region" description="Helical" evidence="7">
    <location>
        <begin position="649"/>
        <end position="671"/>
    </location>
</feature>
<evidence type="ECO:0000256" key="6">
    <source>
        <dbReference type="SAM" id="MobiDB-lite"/>
    </source>
</evidence>
<evidence type="ECO:0000256" key="7">
    <source>
        <dbReference type="SAM" id="Phobius"/>
    </source>
</evidence>
<gene>
    <name evidence="8" type="ORF">AK88_02806</name>
</gene>
<dbReference type="GO" id="GO:0005886">
    <property type="term" value="C:plasma membrane"/>
    <property type="evidence" value="ECO:0007669"/>
    <property type="project" value="TreeGrafter"/>
</dbReference>
<dbReference type="EMBL" id="KQ001673">
    <property type="protein sequence ID" value="KJP87502.1"/>
    <property type="molecule type" value="Genomic_DNA"/>
</dbReference>
<organism evidence="8 9">
    <name type="scientific">Plasmodium fragile</name>
    <dbReference type="NCBI Taxonomy" id="5857"/>
    <lineage>
        <taxon>Eukaryota</taxon>
        <taxon>Sar</taxon>
        <taxon>Alveolata</taxon>
        <taxon>Apicomplexa</taxon>
        <taxon>Aconoidasida</taxon>
        <taxon>Haemosporida</taxon>
        <taxon>Plasmodiidae</taxon>
        <taxon>Plasmodium</taxon>
        <taxon>Plasmodium (Plasmodium)</taxon>
    </lineage>
</organism>
<dbReference type="OrthoDB" id="409173at2759"/>
<feature type="compositionally biased region" description="Polar residues" evidence="6">
    <location>
        <begin position="30"/>
        <end position="49"/>
    </location>
</feature>
<feature type="transmembrane region" description="Helical" evidence="7">
    <location>
        <begin position="450"/>
        <end position="467"/>
    </location>
</feature>
<feature type="transmembrane region" description="Helical" evidence="7">
    <location>
        <begin position="346"/>
        <end position="365"/>
    </location>
</feature>
<dbReference type="OMA" id="KMCFNYF"/>
<dbReference type="VEuPathDB" id="PlasmoDB:AK88_02806"/>
<protein>
    <recommendedName>
        <fullName evidence="10">Metal transporter</fullName>
    </recommendedName>
</protein>
<dbReference type="PRINTS" id="PR00447">
    <property type="entry name" value="NATRESASSCMP"/>
</dbReference>